<name>A0A1G2HH51_9BACT</name>
<sequence length="246" mass="29052">MGKDRLGINVNLEYMKKFEGKNFVTRETETRKLGYAQEFKDWIKQNPGVIKRFLEALNSGEIDRTLSTNKPFRIGDATITLAELYPNRRGPRFKLRLGDKAFFIKIEKKVPDNLKFQYGYEEFLSTQKARELLEEVPNVEVCDFQLGYQDDKFNIFVSIWIDLPRLDIYMDRLRFKAEGLEPVAMEEFKTIKTTLKKIYQILLPPLVSIAQRRKTEGYGDIREGNMFYDPQTKKIILFDLAETKYW</sequence>
<evidence type="ECO:0000313" key="1">
    <source>
        <dbReference type="EMBL" id="OGZ61826.1"/>
    </source>
</evidence>
<evidence type="ECO:0008006" key="3">
    <source>
        <dbReference type="Google" id="ProtNLM"/>
    </source>
</evidence>
<dbReference type="EMBL" id="MHOJ01000035">
    <property type="protein sequence ID" value="OGZ61826.1"/>
    <property type="molecule type" value="Genomic_DNA"/>
</dbReference>
<accession>A0A1G2HH51</accession>
<comment type="caution">
    <text evidence="1">The sequence shown here is derived from an EMBL/GenBank/DDBJ whole genome shotgun (WGS) entry which is preliminary data.</text>
</comment>
<gene>
    <name evidence="1" type="ORF">A3H51_00280</name>
</gene>
<proteinExistence type="predicted"/>
<organism evidence="1 2">
    <name type="scientific">Candidatus Spechtbacteria bacterium RIFCSPLOWO2_02_FULL_38_8</name>
    <dbReference type="NCBI Taxonomy" id="1802164"/>
    <lineage>
        <taxon>Bacteria</taxon>
        <taxon>Candidatus Spechtiibacteriota</taxon>
    </lineage>
</organism>
<protein>
    <recommendedName>
        <fullName evidence="3">Protein kinase domain-containing protein</fullName>
    </recommendedName>
</protein>
<reference evidence="1 2" key="1">
    <citation type="journal article" date="2016" name="Nat. Commun.">
        <title>Thousands of microbial genomes shed light on interconnected biogeochemical processes in an aquifer system.</title>
        <authorList>
            <person name="Anantharaman K."/>
            <person name="Brown C.T."/>
            <person name="Hug L.A."/>
            <person name="Sharon I."/>
            <person name="Castelle C.J."/>
            <person name="Probst A.J."/>
            <person name="Thomas B.C."/>
            <person name="Singh A."/>
            <person name="Wilkins M.J."/>
            <person name="Karaoz U."/>
            <person name="Brodie E.L."/>
            <person name="Williams K.H."/>
            <person name="Hubbard S.S."/>
            <person name="Banfield J.F."/>
        </authorList>
    </citation>
    <scope>NUCLEOTIDE SEQUENCE [LARGE SCALE GENOMIC DNA]</scope>
</reference>
<dbReference type="AlphaFoldDB" id="A0A1G2HH51"/>
<evidence type="ECO:0000313" key="2">
    <source>
        <dbReference type="Proteomes" id="UP000178509"/>
    </source>
</evidence>
<dbReference type="Proteomes" id="UP000178509">
    <property type="component" value="Unassembled WGS sequence"/>
</dbReference>